<organism evidence="1 2">
    <name type="scientific">Spirosoma flavum</name>
    <dbReference type="NCBI Taxonomy" id="2048557"/>
    <lineage>
        <taxon>Bacteria</taxon>
        <taxon>Pseudomonadati</taxon>
        <taxon>Bacteroidota</taxon>
        <taxon>Cytophagia</taxon>
        <taxon>Cytophagales</taxon>
        <taxon>Cytophagaceae</taxon>
        <taxon>Spirosoma</taxon>
    </lineage>
</organism>
<dbReference type="RefSeq" id="WP_381504155.1">
    <property type="nucleotide sequence ID" value="NZ_JBHUOM010000019.1"/>
</dbReference>
<gene>
    <name evidence="1" type="ORF">ACFS25_19010</name>
</gene>
<sequence>MKLITPFAVCQAATALILAEGGTSTLLVQQLLRNRGYQTHQAEVSKWLSAVALQEGWTVNDNGLFKIYYSSTLSVLPH</sequence>
<evidence type="ECO:0000313" key="1">
    <source>
        <dbReference type="EMBL" id="MFD2935879.1"/>
    </source>
</evidence>
<comment type="caution">
    <text evidence="1">The sequence shown here is derived from an EMBL/GenBank/DDBJ whole genome shotgun (WGS) entry which is preliminary data.</text>
</comment>
<name>A0ABW6AMN4_9BACT</name>
<dbReference type="EMBL" id="JBHUOM010000019">
    <property type="protein sequence ID" value="MFD2935879.1"/>
    <property type="molecule type" value="Genomic_DNA"/>
</dbReference>
<accession>A0ABW6AMN4</accession>
<reference evidence="2" key="1">
    <citation type="journal article" date="2019" name="Int. J. Syst. Evol. Microbiol.">
        <title>The Global Catalogue of Microorganisms (GCM) 10K type strain sequencing project: providing services to taxonomists for standard genome sequencing and annotation.</title>
        <authorList>
            <consortium name="The Broad Institute Genomics Platform"/>
            <consortium name="The Broad Institute Genome Sequencing Center for Infectious Disease"/>
            <person name="Wu L."/>
            <person name="Ma J."/>
        </authorList>
    </citation>
    <scope>NUCLEOTIDE SEQUENCE [LARGE SCALE GENOMIC DNA]</scope>
    <source>
        <strain evidence="2">KCTC 52490</strain>
    </source>
</reference>
<evidence type="ECO:0000313" key="2">
    <source>
        <dbReference type="Proteomes" id="UP001597512"/>
    </source>
</evidence>
<keyword evidence="2" id="KW-1185">Reference proteome</keyword>
<protein>
    <submittedName>
        <fullName evidence="1">Uncharacterized protein</fullName>
    </submittedName>
</protein>
<proteinExistence type="predicted"/>
<dbReference type="Proteomes" id="UP001597512">
    <property type="component" value="Unassembled WGS sequence"/>
</dbReference>